<sequence length="551" mass="60032">MDHGLSAANKLPDGSLNKLQSAFECPICAEQMACPASLECGHTFCFKCLQASLRSSALCPMCRYPSHLTVPHINHVLRTVFQTLFPNSCGDQPGLVVAENKNDLLLQIAPLFLSSDVQFPTGKSQLHLFEQRYRLLARRAVAEHKSFAMAAVPAARTFPLSCDPEALVGRIVTLMRIEESAETPDGRWFLSCVGTGRARVTEAWLEEAGLHVARLKLMDEAAEDKASLEELARLHEDSAENTEAPATQPPLDGDADQTGTQPTSVAGSGAIGVGQGELQTAGQMPARLEDERQVRGDEEAHHLASTGAQQLVFQASRLDDFLSKLGAIRGGATSAASLAQNATTSLQALESLRDTTFAVCCQLHKFGIEDAAVIGTLLEVRGTAMRLVAINALLAKASDEHRRRRLRREKWRARLQSVPLRALISLLVLALCVGFNPTSNFRESGIAQALLGARPVSCTRRRRRDRRQNRRSARALFLRLRTRCAQQLIVLQRAKLLLTVLWTRCHAGLGGLAMLFTPCADEYPVAISAAYAGRCLLIGSSSCVAMLRVKQ</sequence>
<keyword evidence="1" id="KW-0479">Metal-binding</keyword>
<dbReference type="SUPFAM" id="SSF57850">
    <property type="entry name" value="RING/U-box"/>
    <property type="match status" value="1"/>
</dbReference>
<proteinExistence type="predicted"/>
<feature type="region of interest" description="Disordered" evidence="5">
    <location>
        <begin position="236"/>
        <end position="303"/>
    </location>
</feature>
<feature type="compositionally biased region" description="Polar residues" evidence="5">
    <location>
        <begin position="257"/>
        <end position="266"/>
    </location>
</feature>
<accession>A0A7S4F4W5</accession>
<dbReference type="InterPro" id="IPR046336">
    <property type="entry name" value="Lon_prtase_N_sf"/>
</dbReference>
<dbReference type="InterPro" id="IPR017907">
    <property type="entry name" value="Znf_RING_CS"/>
</dbReference>
<dbReference type="InterPro" id="IPR001841">
    <property type="entry name" value="Znf_RING"/>
</dbReference>
<evidence type="ECO:0000256" key="5">
    <source>
        <dbReference type="SAM" id="MobiDB-lite"/>
    </source>
</evidence>
<feature type="compositionally biased region" description="Basic and acidic residues" evidence="5">
    <location>
        <begin position="287"/>
        <end position="302"/>
    </location>
</feature>
<reference evidence="7" key="1">
    <citation type="submission" date="2021-01" db="EMBL/GenBank/DDBJ databases">
        <authorList>
            <person name="Corre E."/>
            <person name="Pelletier E."/>
            <person name="Niang G."/>
            <person name="Scheremetjew M."/>
            <person name="Finn R."/>
            <person name="Kale V."/>
            <person name="Holt S."/>
            <person name="Cochrane G."/>
            <person name="Meng A."/>
            <person name="Brown T."/>
            <person name="Cohen L."/>
        </authorList>
    </citation>
    <scope>NUCLEOTIDE SEQUENCE</scope>
    <source>
        <strain evidence="7">CCMP645</strain>
    </source>
</reference>
<dbReference type="Gene3D" id="3.30.40.10">
    <property type="entry name" value="Zinc/RING finger domain, C3HC4 (zinc finger)"/>
    <property type="match status" value="1"/>
</dbReference>
<name>A0A7S4F4W5_CHRCT</name>
<evidence type="ECO:0000259" key="6">
    <source>
        <dbReference type="PROSITE" id="PS50089"/>
    </source>
</evidence>
<evidence type="ECO:0000256" key="2">
    <source>
        <dbReference type="ARBA" id="ARBA00022771"/>
    </source>
</evidence>
<dbReference type="CDD" id="cd16449">
    <property type="entry name" value="RING-HC"/>
    <property type="match status" value="1"/>
</dbReference>
<dbReference type="EMBL" id="HBIZ01039054">
    <property type="protein sequence ID" value="CAE0772297.1"/>
    <property type="molecule type" value="Transcribed_RNA"/>
</dbReference>
<dbReference type="InterPro" id="IPR013083">
    <property type="entry name" value="Znf_RING/FYVE/PHD"/>
</dbReference>
<protein>
    <recommendedName>
        <fullName evidence="6">RING-type domain-containing protein</fullName>
    </recommendedName>
</protein>
<dbReference type="SUPFAM" id="SSF88697">
    <property type="entry name" value="PUA domain-like"/>
    <property type="match status" value="1"/>
</dbReference>
<keyword evidence="3" id="KW-0862">Zinc</keyword>
<dbReference type="SMART" id="SM00184">
    <property type="entry name" value="RING"/>
    <property type="match status" value="1"/>
</dbReference>
<dbReference type="Gene3D" id="2.30.130.40">
    <property type="entry name" value="LON domain-like"/>
    <property type="match status" value="1"/>
</dbReference>
<evidence type="ECO:0000313" key="7">
    <source>
        <dbReference type="EMBL" id="CAE0772297.1"/>
    </source>
</evidence>
<dbReference type="GO" id="GO:0008270">
    <property type="term" value="F:zinc ion binding"/>
    <property type="evidence" value="ECO:0007669"/>
    <property type="project" value="UniProtKB-KW"/>
</dbReference>
<organism evidence="7">
    <name type="scientific">Chrysotila carterae</name>
    <name type="common">Marine alga</name>
    <name type="synonym">Syracosphaera carterae</name>
    <dbReference type="NCBI Taxonomy" id="13221"/>
    <lineage>
        <taxon>Eukaryota</taxon>
        <taxon>Haptista</taxon>
        <taxon>Haptophyta</taxon>
        <taxon>Prymnesiophyceae</taxon>
        <taxon>Isochrysidales</taxon>
        <taxon>Isochrysidaceae</taxon>
        <taxon>Chrysotila</taxon>
    </lineage>
</organism>
<dbReference type="PANTHER" id="PTHR23327:SF42">
    <property type="entry name" value="LON PEPTIDASE N-TERMINAL DOMAIN AND RING FINGER PROTEIN C14F5.10C"/>
    <property type="match status" value="1"/>
</dbReference>
<dbReference type="AlphaFoldDB" id="A0A7S4F4W5"/>
<dbReference type="GO" id="GO:0061630">
    <property type="term" value="F:ubiquitin protein ligase activity"/>
    <property type="evidence" value="ECO:0007669"/>
    <property type="project" value="TreeGrafter"/>
</dbReference>
<dbReference type="InterPro" id="IPR003111">
    <property type="entry name" value="Lon_prtase_N"/>
</dbReference>
<keyword evidence="2 4" id="KW-0863">Zinc-finger</keyword>
<dbReference type="PROSITE" id="PS00518">
    <property type="entry name" value="ZF_RING_1"/>
    <property type="match status" value="1"/>
</dbReference>
<evidence type="ECO:0000256" key="1">
    <source>
        <dbReference type="ARBA" id="ARBA00022723"/>
    </source>
</evidence>
<feature type="domain" description="RING-type" evidence="6">
    <location>
        <begin position="25"/>
        <end position="63"/>
    </location>
</feature>
<dbReference type="Pfam" id="PF02190">
    <property type="entry name" value="LON_substr_bdg"/>
    <property type="match status" value="1"/>
</dbReference>
<dbReference type="Pfam" id="PF13639">
    <property type="entry name" value="zf-RING_2"/>
    <property type="match status" value="1"/>
</dbReference>
<dbReference type="PANTHER" id="PTHR23327">
    <property type="entry name" value="RING FINGER PROTEIN 127"/>
    <property type="match status" value="1"/>
</dbReference>
<dbReference type="InterPro" id="IPR015947">
    <property type="entry name" value="PUA-like_sf"/>
</dbReference>
<evidence type="ECO:0000256" key="3">
    <source>
        <dbReference type="ARBA" id="ARBA00022833"/>
    </source>
</evidence>
<gene>
    <name evidence="7" type="ORF">PCAR00345_LOCUS24909</name>
</gene>
<dbReference type="PROSITE" id="PS50089">
    <property type="entry name" value="ZF_RING_2"/>
    <property type="match status" value="1"/>
</dbReference>
<evidence type="ECO:0000256" key="4">
    <source>
        <dbReference type="PROSITE-ProRule" id="PRU00175"/>
    </source>
</evidence>